<protein>
    <submittedName>
        <fullName evidence="2">Uncharacterized protein</fullName>
    </submittedName>
</protein>
<organism evidence="2 3">
    <name type="scientific">Amnibacterium kyonggiense</name>
    <dbReference type="NCBI Taxonomy" id="595671"/>
    <lineage>
        <taxon>Bacteria</taxon>
        <taxon>Bacillati</taxon>
        <taxon>Actinomycetota</taxon>
        <taxon>Actinomycetes</taxon>
        <taxon>Micrococcales</taxon>
        <taxon>Microbacteriaceae</taxon>
        <taxon>Amnibacterium</taxon>
    </lineage>
</organism>
<proteinExistence type="predicted"/>
<evidence type="ECO:0000256" key="1">
    <source>
        <dbReference type="SAM" id="MobiDB-lite"/>
    </source>
</evidence>
<gene>
    <name evidence="2" type="ORF">CLV52_0148</name>
</gene>
<keyword evidence="3" id="KW-1185">Reference proteome</keyword>
<feature type="compositionally biased region" description="Low complexity" evidence="1">
    <location>
        <begin position="16"/>
        <end position="30"/>
    </location>
</feature>
<dbReference type="Proteomes" id="UP000295344">
    <property type="component" value="Unassembled WGS sequence"/>
</dbReference>
<comment type="caution">
    <text evidence="2">The sequence shown here is derived from an EMBL/GenBank/DDBJ whole genome shotgun (WGS) entry which is preliminary data.</text>
</comment>
<evidence type="ECO:0000313" key="2">
    <source>
        <dbReference type="EMBL" id="TDS79614.1"/>
    </source>
</evidence>
<feature type="region of interest" description="Disordered" evidence="1">
    <location>
        <begin position="50"/>
        <end position="69"/>
    </location>
</feature>
<dbReference type="AlphaFoldDB" id="A0A4V3EAY5"/>
<dbReference type="EMBL" id="SOAM01000001">
    <property type="protein sequence ID" value="TDS79614.1"/>
    <property type="molecule type" value="Genomic_DNA"/>
</dbReference>
<feature type="region of interest" description="Disordered" evidence="1">
    <location>
        <begin position="1"/>
        <end position="30"/>
    </location>
</feature>
<accession>A0A4V3EAY5</accession>
<sequence length="69" mass="7658">MHTIQTVIPTAVRPSARSTGATPARGRTASAARRAARLLSAWAERHLLDTRETRQVPATPRREYPLPWA</sequence>
<evidence type="ECO:0000313" key="3">
    <source>
        <dbReference type="Proteomes" id="UP000295344"/>
    </source>
</evidence>
<dbReference type="RefSeq" id="WP_133763949.1">
    <property type="nucleotide sequence ID" value="NZ_BAAARP010000001.1"/>
</dbReference>
<name>A0A4V3EAY5_9MICO</name>
<reference evidence="2 3" key="1">
    <citation type="submission" date="2019-03" db="EMBL/GenBank/DDBJ databases">
        <title>Genomic Encyclopedia of Archaeal and Bacterial Type Strains, Phase II (KMG-II): from individual species to whole genera.</title>
        <authorList>
            <person name="Goeker M."/>
        </authorList>
    </citation>
    <scope>NUCLEOTIDE SEQUENCE [LARGE SCALE GENOMIC DNA]</scope>
    <source>
        <strain evidence="2 3">DSM 24782</strain>
    </source>
</reference>